<sequence>MRISASLLLSSFGQRLFSAIGLLLLLASPLAAQPNRIEQTESCDVLVVGGGLAGVSTAYESLHAGRTVCLTEMTDWLGGQLTSQGTTALDEARMQRQLLFYASGYKDLRQRVLDLYGRQNPGDCWVSAVCFLPADAHDILVDMLNEAAREGDGTLKWFPSTVVKELDIDGSMIESAIAIQHSPAPGTPPLNTEPLSAFYEDVYRYEDSERLSKNIIRFQPTGNEGPADWYVVEATETGELIALSGVPYRLGLDPKSYLNPSSPTLTGDAYCTQGFTYTFAMERTEEAQVQERPEYYDIYAPYFSFERERDNTNYIDFVFTYRRLWAPGNRPERRIFGVSDIKPGDISMQNWTWGNDYRPGTFVDNLIYSHEQLEATGQLEPGGWLGGLRVDTLRRGEENAFSYYHWLIGGLSDSQLGYGIKSVDLRHRFLTGFDAPMNTAHGLSKHPYIREGRRIIGRPAYGHPEGFMINEIDISRVDYSDEYYQTQLPDGMYLQLRRALAGLETAAAIGENKAATDIPRRTRSTIFPDSLGIAQYAIDFHPCMELAPPELPGNTERAGVRRAHGQSYPGQIPLRALIPQEIDNMLVAGKSIATSTIAAAAYRVHSFEWSAGIAAGATIDYALENQLLPHSLVDDLPRFEPELLELQQRLQERGNPIAFPDTSIFNLDWEDWRVW</sequence>
<name>A0A6M0RMH4_9CYAN</name>
<proteinExistence type="predicted"/>
<evidence type="ECO:0000313" key="2">
    <source>
        <dbReference type="Proteomes" id="UP000481033"/>
    </source>
</evidence>
<dbReference type="GO" id="GO:0009435">
    <property type="term" value="P:NAD+ biosynthetic process"/>
    <property type="evidence" value="ECO:0007669"/>
    <property type="project" value="InterPro"/>
</dbReference>
<keyword evidence="2" id="KW-1185">Reference proteome</keyword>
<gene>
    <name evidence="1" type="ORF">DXZ20_17645</name>
</gene>
<dbReference type="EMBL" id="QXHD01000004">
    <property type="protein sequence ID" value="NEZ57465.1"/>
    <property type="molecule type" value="Genomic_DNA"/>
</dbReference>
<evidence type="ECO:0000313" key="1">
    <source>
        <dbReference type="EMBL" id="NEZ57465.1"/>
    </source>
</evidence>
<comment type="caution">
    <text evidence="1">The sequence shown here is derived from an EMBL/GenBank/DDBJ whole genome shotgun (WGS) entry which is preliminary data.</text>
</comment>
<dbReference type="Gene3D" id="3.50.50.60">
    <property type="entry name" value="FAD/NAD(P)-binding domain"/>
    <property type="match status" value="1"/>
</dbReference>
<dbReference type="PANTHER" id="PTHR42716:SF1">
    <property type="entry name" value="SLL0471 PROTEIN"/>
    <property type="match status" value="1"/>
</dbReference>
<dbReference type="InterPro" id="IPR005288">
    <property type="entry name" value="NadB"/>
</dbReference>
<dbReference type="AlphaFoldDB" id="A0A6M0RMH4"/>
<dbReference type="InterPro" id="IPR036188">
    <property type="entry name" value="FAD/NAD-bd_sf"/>
</dbReference>
<dbReference type="PANTHER" id="PTHR42716">
    <property type="entry name" value="L-ASPARTATE OXIDASE"/>
    <property type="match status" value="1"/>
</dbReference>
<dbReference type="Pfam" id="PF12831">
    <property type="entry name" value="FAD_oxidored"/>
    <property type="match status" value="3"/>
</dbReference>
<accession>A0A6M0RMH4</accession>
<dbReference type="Proteomes" id="UP000481033">
    <property type="component" value="Unassembled WGS sequence"/>
</dbReference>
<dbReference type="RefSeq" id="WP_163699555.1">
    <property type="nucleotide sequence ID" value="NZ_QXHD01000004.1"/>
</dbReference>
<dbReference type="SUPFAM" id="SSF51905">
    <property type="entry name" value="FAD/NAD(P)-binding domain"/>
    <property type="match status" value="1"/>
</dbReference>
<protein>
    <submittedName>
        <fullName evidence="1">FAD-dependent oxidoreductase</fullName>
    </submittedName>
</protein>
<organism evidence="1 2">
    <name type="scientific">Adonisia turfae CCMR0081</name>
    <dbReference type="NCBI Taxonomy" id="2292702"/>
    <lineage>
        <taxon>Bacteria</taxon>
        <taxon>Bacillati</taxon>
        <taxon>Cyanobacteriota</taxon>
        <taxon>Adonisia</taxon>
        <taxon>Adonisia turfae</taxon>
    </lineage>
</organism>
<dbReference type="GO" id="GO:0008734">
    <property type="term" value="F:L-aspartate oxidase activity"/>
    <property type="evidence" value="ECO:0007669"/>
    <property type="project" value="InterPro"/>
</dbReference>
<reference evidence="1 2" key="1">
    <citation type="journal article" date="2020" name="Microb. Ecol.">
        <title>Ecogenomics of the Marine Benthic Filamentous Cyanobacterium Adonisia.</title>
        <authorList>
            <person name="Walter J.M."/>
            <person name="Coutinho F.H."/>
            <person name="Leomil L."/>
            <person name="Hargreaves P.I."/>
            <person name="Campeao M.E."/>
            <person name="Vieira V.V."/>
            <person name="Silva B.S."/>
            <person name="Fistarol G.O."/>
            <person name="Salomon P.S."/>
            <person name="Sawabe T."/>
            <person name="Mino S."/>
            <person name="Hosokawa M."/>
            <person name="Miyashita H."/>
            <person name="Maruyama F."/>
            <person name="van Verk M.C."/>
            <person name="Dutilh B.E."/>
            <person name="Thompson C.C."/>
            <person name="Thompson F.L."/>
        </authorList>
    </citation>
    <scope>NUCLEOTIDE SEQUENCE [LARGE SCALE GENOMIC DNA]</scope>
    <source>
        <strain evidence="1 2">CCMR0081</strain>
    </source>
</reference>